<dbReference type="PANTHER" id="PTHR31801">
    <property type="entry name" value="ALTERED INHERITANCE OF MITOCHONDRIA PROTEIN 24, MITOCHONDRIAL"/>
    <property type="match status" value="1"/>
</dbReference>
<reference evidence="1" key="1">
    <citation type="journal article" date="2020" name="bioRxiv">
        <title>Hybrid origin of Populus tomentosa Carr. identified through genome sequencing and phylogenomic analysis.</title>
        <authorList>
            <person name="An X."/>
            <person name="Gao K."/>
            <person name="Chen Z."/>
            <person name="Li J."/>
            <person name="Yang X."/>
            <person name="Yang X."/>
            <person name="Zhou J."/>
            <person name="Guo T."/>
            <person name="Zhao T."/>
            <person name="Huang S."/>
            <person name="Miao D."/>
            <person name="Khan W.U."/>
            <person name="Rao P."/>
            <person name="Ye M."/>
            <person name="Lei B."/>
            <person name="Liao W."/>
            <person name="Wang J."/>
            <person name="Ji L."/>
            <person name="Li Y."/>
            <person name="Guo B."/>
            <person name="Mustafa N.S."/>
            <person name="Li S."/>
            <person name="Yun Q."/>
            <person name="Keller S.R."/>
            <person name="Mao J."/>
            <person name="Zhang R."/>
            <person name="Strauss S.H."/>
        </authorList>
    </citation>
    <scope>NUCLEOTIDE SEQUENCE</scope>
    <source>
        <strain evidence="1">GM15</strain>
        <tissue evidence="1">Leaf</tissue>
    </source>
</reference>
<dbReference type="AlphaFoldDB" id="A0A8X8DHK6"/>
<evidence type="ECO:0000313" key="2">
    <source>
        <dbReference type="Proteomes" id="UP000886885"/>
    </source>
</evidence>
<dbReference type="OrthoDB" id="10251508at2759"/>
<sequence length="858" mass="97272">MHPHSYTVDSLSKSQDLVSSILSSSTPPQISSVCASIDSFLHSHSPDQSRHFFSFGFPTLICKLYGFDDSTSPSSKQSSAVGWLDIIHLANDPALTSRVFNFLSPNSLLFQSLFAVDRQYLVKYVFPIERLPEWARFMLPGEKDRQVLNNLCPLFKDKVKEDSIKGGGSLYYQVQLNVFEFFMFWFAYYPVCKGNSDNLKSSVTERPKKFKLENWTSSIPCFSHSKHGNERNVEGNDDLYMRLLYAYLRAFVPTCDLNSHQPYRGSLLHYGYGNDGSVLYRAEFFVNVLMNYWLVDSDFSPLNVNVCKSWGLSLKSRLVPGETPPTPNLGEVVKLLVKYLNLSSSAVKEGIEHCGNPSWSRVSSEKSKELAASINSPMHVVGSWNAWIQRPAYRFILRSFLFCPVGTSIKNASQVFSVWVTYLEPWKIGLDDFAELDAIIDDGSGKDVKKEGEKNVECGYSSSWQGYVLSNYLYYSSLVMHFIGFAHKFLHTDPEMIVQMVLKVQGFTWCWKLPPVFRNVVFEHKQCLDGMMMNLYSHVIQSSEGWSVFIAALAFTCRIFLNKLNLEVIVIKILTSSKELTDLIKNVDAAFHSQQAGSGKSMLSSLYGYIPLIREQLQDWEDGLCESDADGSFLHENWNKDLRLFGDGEDGGQQLLQLFILRAEAELQANSGDSLACNLQCIDSLKLQVSCFFGGHAVKRISFTPEVKHVQSRDEIFKPRRVFNHASHNVNYKGDWMKRPISDDEVAWLAKFLVWLSSWLNENLGLHQAERSDVDPKLSYVEPPSDAGNVCGSTEIMKMTLCAVCSWFLMSGAMVVRLMRKHGARVNLRMLASKKIVMVLLACFVFRILKRVFGTSEV</sequence>
<name>A0A8X8DHK6_POPTO</name>
<keyword evidence="2" id="KW-1185">Reference proteome</keyword>
<proteinExistence type="predicted"/>
<protein>
    <recommendedName>
        <fullName evidence="3">Sphingomyelin phosphodiesterase 4</fullName>
    </recommendedName>
</protein>
<dbReference type="InterPro" id="IPR024129">
    <property type="entry name" value="Sphingomy_SMPD4"/>
</dbReference>
<dbReference type="EMBL" id="JAAWWB010000001">
    <property type="protein sequence ID" value="KAG6792134.1"/>
    <property type="molecule type" value="Genomic_DNA"/>
</dbReference>
<accession>A0A8X8DHK6</accession>
<gene>
    <name evidence="1" type="ORF">POTOM_001277</name>
</gene>
<dbReference type="PANTHER" id="PTHR31801:SF1">
    <property type="entry name" value="SPHINGOMYELIN PHOSPHODIESTERASE"/>
    <property type="match status" value="1"/>
</dbReference>
<dbReference type="Pfam" id="PF14724">
    <property type="entry name" value="mit_SMPDase"/>
    <property type="match status" value="1"/>
</dbReference>
<evidence type="ECO:0008006" key="3">
    <source>
        <dbReference type="Google" id="ProtNLM"/>
    </source>
</evidence>
<organism evidence="1 2">
    <name type="scientific">Populus tomentosa</name>
    <name type="common">Chinese white poplar</name>
    <dbReference type="NCBI Taxonomy" id="118781"/>
    <lineage>
        <taxon>Eukaryota</taxon>
        <taxon>Viridiplantae</taxon>
        <taxon>Streptophyta</taxon>
        <taxon>Embryophyta</taxon>
        <taxon>Tracheophyta</taxon>
        <taxon>Spermatophyta</taxon>
        <taxon>Magnoliopsida</taxon>
        <taxon>eudicotyledons</taxon>
        <taxon>Gunneridae</taxon>
        <taxon>Pentapetalae</taxon>
        <taxon>rosids</taxon>
        <taxon>fabids</taxon>
        <taxon>Malpighiales</taxon>
        <taxon>Salicaceae</taxon>
        <taxon>Saliceae</taxon>
        <taxon>Populus</taxon>
    </lineage>
</organism>
<evidence type="ECO:0000313" key="1">
    <source>
        <dbReference type="EMBL" id="KAG6792134.1"/>
    </source>
</evidence>
<comment type="caution">
    <text evidence="1">The sequence shown here is derived from an EMBL/GenBank/DDBJ whole genome shotgun (WGS) entry which is preliminary data.</text>
</comment>
<dbReference type="GO" id="GO:0050290">
    <property type="term" value="F:sphingomyelin phosphodiesterase D activity"/>
    <property type="evidence" value="ECO:0007669"/>
    <property type="project" value="InterPro"/>
</dbReference>
<dbReference type="Proteomes" id="UP000886885">
    <property type="component" value="Chromosome 1A"/>
</dbReference>